<reference evidence="6 7" key="1">
    <citation type="submission" date="2024-03" db="EMBL/GenBank/DDBJ databases">
        <title>Whole genomes of four grape xylem sap localized bacterial endophytes.</title>
        <authorList>
            <person name="Kumar G."/>
            <person name="Savka M.A."/>
        </authorList>
    </citation>
    <scope>NUCLEOTIDE SEQUENCE [LARGE SCALE GENOMIC DNA]</scope>
    <source>
        <strain evidence="6 7">RIT_GXS8</strain>
    </source>
</reference>
<evidence type="ECO:0000313" key="6">
    <source>
        <dbReference type="EMBL" id="MEK0172158.1"/>
    </source>
</evidence>
<dbReference type="InterPro" id="IPR018060">
    <property type="entry name" value="HTH_AraC"/>
</dbReference>
<dbReference type="InterPro" id="IPR050204">
    <property type="entry name" value="AraC_XylS_family_regulators"/>
</dbReference>
<evidence type="ECO:0000259" key="5">
    <source>
        <dbReference type="PROSITE" id="PS01124"/>
    </source>
</evidence>
<proteinExistence type="predicted"/>
<feature type="compositionally biased region" description="Basic and acidic residues" evidence="4">
    <location>
        <begin position="304"/>
        <end position="318"/>
    </location>
</feature>
<keyword evidence="1" id="KW-0805">Transcription regulation</keyword>
<dbReference type="SUPFAM" id="SSF46689">
    <property type="entry name" value="Homeodomain-like"/>
    <property type="match status" value="1"/>
</dbReference>
<evidence type="ECO:0000256" key="2">
    <source>
        <dbReference type="ARBA" id="ARBA00023125"/>
    </source>
</evidence>
<feature type="domain" description="HTH araC/xylS-type" evidence="5">
    <location>
        <begin position="189"/>
        <end position="291"/>
    </location>
</feature>
<dbReference type="RefSeq" id="WP_340197528.1">
    <property type="nucleotide sequence ID" value="NZ_JBBKAP010000072.1"/>
</dbReference>
<sequence>MYLPFARREDGRFPGRSVSTVESRSLGSVSVTKTRAPAPGDPDEFGYVDPGDAVVWAFIVSGRIRVRRSSSETVNDAGTLSVDRMQRIQEFSVSPGFSAVSVRMDRSSLHLRGSELDALTDGVFPLTSGVPVMIASVATNVLRSDLGNGHDTASEAAAAQALIALANGFAIDATVRQVPPDAARLALRTRARRHIDLYSGDPTLTVESLANAMQVSPRTLQKAFEHDAPGPGRLIAETRLANAAAMLRDGDLAEHVGLDAIGRRAGFGSASSFSRAFRAHHGVTPREFRAAAVQSAQAVCAEREHRAEVSTGARDDRRKRSAVTGP</sequence>
<dbReference type="Proteomes" id="UP001370299">
    <property type="component" value="Unassembled WGS sequence"/>
</dbReference>
<protein>
    <submittedName>
        <fullName evidence="6">AraC family transcriptional regulator</fullName>
    </submittedName>
</protein>
<gene>
    <name evidence="6" type="ORF">WMN62_11825</name>
</gene>
<organism evidence="6 7">
    <name type="scientific">Curtobacterium citreum</name>
    <dbReference type="NCBI Taxonomy" id="2036"/>
    <lineage>
        <taxon>Bacteria</taxon>
        <taxon>Bacillati</taxon>
        <taxon>Actinomycetota</taxon>
        <taxon>Actinomycetes</taxon>
        <taxon>Micrococcales</taxon>
        <taxon>Microbacteriaceae</taxon>
        <taxon>Curtobacterium</taxon>
    </lineage>
</organism>
<dbReference type="Pfam" id="PF12833">
    <property type="entry name" value="HTH_18"/>
    <property type="match status" value="1"/>
</dbReference>
<keyword evidence="3" id="KW-0804">Transcription</keyword>
<accession>A0ABU8YCA0</accession>
<dbReference type="Gene3D" id="1.10.10.60">
    <property type="entry name" value="Homeodomain-like"/>
    <property type="match status" value="1"/>
</dbReference>
<dbReference type="PANTHER" id="PTHR46796">
    <property type="entry name" value="HTH-TYPE TRANSCRIPTIONAL ACTIVATOR RHAS-RELATED"/>
    <property type="match status" value="1"/>
</dbReference>
<evidence type="ECO:0000313" key="7">
    <source>
        <dbReference type="Proteomes" id="UP001370299"/>
    </source>
</evidence>
<name>A0ABU8YCA0_9MICO</name>
<comment type="caution">
    <text evidence="6">The sequence shown here is derived from an EMBL/GenBank/DDBJ whole genome shotgun (WGS) entry which is preliminary data.</text>
</comment>
<dbReference type="InterPro" id="IPR009057">
    <property type="entry name" value="Homeodomain-like_sf"/>
</dbReference>
<feature type="region of interest" description="Disordered" evidence="4">
    <location>
        <begin position="304"/>
        <end position="326"/>
    </location>
</feature>
<evidence type="ECO:0000256" key="1">
    <source>
        <dbReference type="ARBA" id="ARBA00023015"/>
    </source>
</evidence>
<feature type="region of interest" description="Disordered" evidence="4">
    <location>
        <begin position="24"/>
        <end position="44"/>
    </location>
</feature>
<evidence type="ECO:0000256" key="4">
    <source>
        <dbReference type="SAM" id="MobiDB-lite"/>
    </source>
</evidence>
<evidence type="ECO:0000256" key="3">
    <source>
        <dbReference type="ARBA" id="ARBA00023163"/>
    </source>
</evidence>
<dbReference type="PRINTS" id="PR00032">
    <property type="entry name" value="HTHARAC"/>
</dbReference>
<dbReference type="EMBL" id="JBBLYY010000061">
    <property type="protein sequence ID" value="MEK0172158.1"/>
    <property type="molecule type" value="Genomic_DNA"/>
</dbReference>
<keyword evidence="2" id="KW-0238">DNA-binding</keyword>
<keyword evidence="7" id="KW-1185">Reference proteome</keyword>
<dbReference type="PROSITE" id="PS01124">
    <property type="entry name" value="HTH_ARAC_FAMILY_2"/>
    <property type="match status" value="1"/>
</dbReference>
<dbReference type="InterPro" id="IPR020449">
    <property type="entry name" value="Tscrpt_reg_AraC-type_HTH"/>
</dbReference>
<dbReference type="SMART" id="SM00342">
    <property type="entry name" value="HTH_ARAC"/>
    <property type="match status" value="1"/>
</dbReference>
<feature type="compositionally biased region" description="Polar residues" evidence="4">
    <location>
        <begin position="24"/>
        <end position="33"/>
    </location>
</feature>